<dbReference type="Pfam" id="PF13144">
    <property type="entry name" value="ChapFlgA"/>
    <property type="match status" value="1"/>
</dbReference>
<dbReference type="InterPro" id="IPR039246">
    <property type="entry name" value="Flagellar_FlgA"/>
</dbReference>
<dbReference type="EMBL" id="JAVRHL010000001">
    <property type="protein sequence ID" value="MDT0681687.1"/>
    <property type="molecule type" value="Genomic_DNA"/>
</dbReference>
<dbReference type="PANTHER" id="PTHR36307:SF1">
    <property type="entry name" value="FLAGELLA BASAL BODY P-RING FORMATION PROTEIN FLGA"/>
    <property type="match status" value="1"/>
</dbReference>
<comment type="subcellular location">
    <subcellularLocation>
        <location evidence="1 4">Periplasm</location>
    </subcellularLocation>
</comment>
<evidence type="ECO:0000256" key="4">
    <source>
        <dbReference type="RuleBase" id="RU362063"/>
    </source>
</evidence>
<gene>
    <name evidence="6" type="primary">flgA</name>
    <name evidence="6" type="ORF">RM543_03240</name>
</gene>
<evidence type="ECO:0000256" key="1">
    <source>
        <dbReference type="ARBA" id="ARBA00004418"/>
    </source>
</evidence>
<feature type="chain" id="PRO_5044958773" description="Flagella basal body P-ring formation protein FlgA" evidence="4">
    <location>
        <begin position="23"/>
        <end position="154"/>
    </location>
</feature>
<sequence length="154" mass="15972">MKALATYLAPLAALLVCLPASAETLVATRVIRAKTIIAPGDVEILPGETTGALEHPAEAIGLEAVVTLYPDRAIRPGDLAPPALVERNALITLIYRAGGVAIATEGRALDRGAEGDRIRAMNLSSRTTVTGRVDGSGRVVLSPNSDLELALESP</sequence>
<dbReference type="SMART" id="SM00858">
    <property type="entry name" value="SAF"/>
    <property type="match status" value="1"/>
</dbReference>
<dbReference type="Gene3D" id="2.30.30.760">
    <property type="match status" value="1"/>
</dbReference>
<keyword evidence="2 4" id="KW-0732">Signal</keyword>
<accession>A0ABU3DEY1</accession>
<dbReference type="Proteomes" id="UP001265259">
    <property type="component" value="Unassembled WGS sequence"/>
</dbReference>
<keyword evidence="4" id="KW-1005">Bacterial flagellum biogenesis</keyword>
<reference evidence="6 7" key="1">
    <citation type="submission" date="2023-09" db="EMBL/GenBank/DDBJ databases">
        <authorList>
            <person name="Rey-Velasco X."/>
        </authorList>
    </citation>
    <scope>NUCLEOTIDE SEQUENCE [LARGE SCALE GENOMIC DNA]</scope>
    <source>
        <strain evidence="6 7">F158</strain>
    </source>
</reference>
<protein>
    <recommendedName>
        <fullName evidence="4">Flagella basal body P-ring formation protein FlgA</fullName>
    </recommendedName>
</protein>
<dbReference type="CDD" id="cd11614">
    <property type="entry name" value="SAF_CpaB_FlgA_like"/>
    <property type="match status" value="1"/>
</dbReference>
<evidence type="ECO:0000256" key="3">
    <source>
        <dbReference type="ARBA" id="ARBA00022764"/>
    </source>
</evidence>
<feature type="signal peptide" evidence="4">
    <location>
        <begin position="1"/>
        <end position="22"/>
    </location>
</feature>
<comment type="function">
    <text evidence="4">Involved in the assembly process of the P-ring formation. It may associate with FlgF on the rod constituting a structure essential for the P-ring assembly or may act as a modulator protein for the P-ring assembly.</text>
</comment>
<evidence type="ECO:0000313" key="6">
    <source>
        <dbReference type="EMBL" id="MDT0681687.1"/>
    </source>
</evidence>
<name>A0ABU3DEY1_9RHOB</name>
<keyword evidence="6" id="KW-0969">Cilium</keyword>
<evidence type="ECO:0000256" key="2">
    <source>
        <dbReference type="ARBA" id="ARBA00022729"/>
    </source>
</evidence>
<feature type="domain" description="SAF" evidence="5">
    <location>
        <begin position="22"/>
        <end position="80"/>
    </location>
</feature>
<dbReference type="InterPro" id="IPR017585">
    <property type="entry name" value="SAF_FlgA"/>
</dbReference>
<keyword evidence="6" id="KW-0966">Cell projection</keyword>
<dbReference type="NCBIfam" id="TIGR03170">
    <property type="entry name" value="flgA_cterm"/>
    <property type="match status" value="1"/>
</dbReference>
<keyword evidence="6" id="KW-0282">Flagellum</keyword>
<keyword evidence="3 4" id="KW-0574">Periplasm</keyword>
<comment type="caution">
    <text evidence="6">The sequence shown here is derived from an EMBL/GenBank/DDBJ whole genome shotgun (WGS) entry which is preliminary data.</text>
</comment>
<dbReference type="InterPro" id="IPR013974">
    <property type="entry name" value="SAF"/>
</dbReference>
<organism evidence="6 7">
    <name type="scientific">Tropicimonas omnivorans</name>
    <dbReference type="NCBI Taxonomy" id="3075590"/>
    <lineage>
        <taxon>Bacteria</taxon>
        <taxon>Pseudomonadati</taxon>
        <taxon>Pseudomonadota</taxon>
        <taxon>Alphaproteobacteria</taxon>
        <taxon>Rhodobacterales</taxon>
        <taxon>Roseobacteraceae</taxon>
        <taxon>Tropicimonas</taxon>
    </lineage>
</organism>
<proteinExistence type="inferred from homology"/>
<evidence type="ECO:0000313" key="7">
    <source>
        <dbReference type="Proteomes" id="UP001265259"/>
    </source>
</evidence>
<keyword evidence="7" id="KW-1185">Reference proteome</keyword>
<evidence type="ECO:0000259" key="5">
    <source>
        <dbReference type="SMART" id="SM00858"/>
    </source>
</evidence>
<comment type="similarity">
    <text evidence="4">Belongs to the FlgA family.</text>
</comment>
<dbReference type="PANTHER" id="PTHR36307">
    <property type="entry name" value="FLAGELLA BASAL BODY P-RING FORMATION PROTEIN FLGA"/>
    <property type="match status" value="1"/>
</dbReference>
<dbReference type="RefSeq" id="WP_311689457.1">
    <property type="nucleotide sequence ID" value="NZ_JAVRHL010000001.1"/>
</dbReference>